<dbReference type="AlphaFoldDB" id="A0AAN9D922"/>
<feature type="signal peptide" evidence="2">
    <location>
        <begin position="1"/>
        <end position="16"/>
    </location>
</feature>
<dbReference type="PROSITE" id="PS00615">
    <property type="entry name" value="C_TYPE_LECTIN_1"/>
    <property type="match status" value="1"/>
</dbReference>
<dbReference type="PRINTS" id="PR01504">
    <property type="entry name" value="PNCREATITSAP"/>
</dbReference>
<name>A0AAN9D922_9TELE</name>
<evidence type="ECO:0000256" key="2">
    <source>
        <dbReference type="SAM" id="SignalP"/>
    </source>
</evidence>
<dbReference type="SUPFAM" id="SSF56436">
    <property type="entry name" value="C-type lectin-like"/>
    <property type="match status" value="1"/>
</dbReference>
<keyword evidence="2" id="KW-0732">Signal</keyword>
<keyword evidence="1" id="KW-1015">Disulfide bond</keyword>
<evidence type="ECO:0000313" key="5">
    <source>
        <dbReference type="Proteomes" id="UP001364617"/>
    </source>
</evidence>
<dbReference type="PROSITE" id="PS50041">
    <property type="entry name" value="C_TYPE_LECTIN_2"/>
    <property type="match status" value="1"/>
</dbReference>
<dbReference type="Pfam" id="PF00059">
    <property type="entry name" value="Lectin_C"/>
    <property type="match status" value="1"/>
</dbReference>
<comment type="caution">
    <text evidence="4">The sequence shown here is derived from an EMBL/GenBank/DDBJ whole genome shotgun (WGS) entry which is preliminary data.</text>
</comment>
<dbReference type="InterPro" id="IPR050111">
    <property type="entry name" value="C-type_lectin/snaclec_domain"/>
</dbReference>
<evidence type="ECO:0000256" key="1">
    <source>
        <dbReference type="ARBA" id="ARBA00023157"/>
    </source>
</evidence>
<accession>A0AAN9D922</accession>
<dbReference type="Proteomes" id="UP001364617">
    <property type="component" value="Unassembled WGS sequence"/>
</dbReference>
<evidence type="ECO:0000259" key="3">
    <source>
        <dbReference type="PROSITE" id="PS50041"/>
    </source>
</evidence>
<dbReference type="InterPro" id="IPR001304">
    <property type="entry name" value="C-type_lectin-like"/>
</dbReference>
<dbReference type="EMBL" id="JAYKXH010000006">
    <property type="protein sequence ID" value="KAK7166657.1"/>
    <property type="molecule type" value="Genomic_DNA"/>
</dbReference>
<organism evidence="4 5">
    <name type="scientific">Phoxinus phoxinus</name>
    <name type="common">Eurasian minnow</name>
    <dbReference type="NCBI Taxonomy" id="58324"/>
    <lineage>
        <taxon>Eukaryota</taxon>
        <taxon>Metazoa</taxon>
        <taxon>Chordata</taxon>
        <taxon>Craniata</taxon>
        <taxon>Vertebrata</taxon>
        <taxon>Euteleostomi</taxon>
        <taxon>Actinopterygii</taxon>
        <taxon>Neopterygii</taxon>
        <taxon>Teleostei</taxon>
        <taxon>Ostariophysi</taxon>
        <taxon>Cypriniformes</taxon>
        <taxon>Leuciscidae</taxon>
        <taxon>Phoxininae</taxon>
        <taxon>Phoxinus</taxon>
    </lineage>
</organism>
<feature type="chain" id="PRO_5043015125" description="C-type lectin domain-containing protein" evidence="2">
    <location>
        <begin position="17"/>
        <end position="163"/>
    </location>
</feature>
<dbReference type="InterPro" id="IPR016187">
    <property type="entry name" value="CTDL_fold"/>
</dbReference>
<gene>
    <name evidence="4" type="ORF">R3I93_006419</name>
</gene>
<evidence type="ECO:0000313" key="4">
    <source>
        <dbReference type="EMBL" id="KAK7166657.1"/>
    </source>
</evidence>
<dbReference type="InterPro" id="IPR018378">
    <property type="entry name" value="C-type_lectin_CS"/>
</dbReference>
<sequence>MWISATFLLFALAVNGVTKVSPELITVRKCPEGWEKFGTQCFKYVSDSKSWAEAEEQCVDLGGNLASVHSQITHNFLKTFVKKNSKGSTRTWIGAHDAPQEFIWFWSDGSKFEYNDWHTDEPNNTGGSERCVEMAYGGENRWNDAPCGTLLPFVCYRVARIEF</sequence>
<reference evidence="4 5" key="1">
    <citation type="submission" date="2024-02" db="EMBL/GenBank/DDBJ databases">
        <title>Chromosome-level genome assembly of the Eurasian Minnow (Phoxinus phoxinus).</title>
        <authorList>
            <person name="Oriowo T.O."/>
            <person name="Martin S."/>
            <person name="Stange M."/>
            <person name="Chrysostomakis Y."/>
            <person name="Brown T."/>
            <person name="Winkler S."/>
            <person name="Kukowka S."/>
            <person name="Myers E.W."/>
            <person name="Bohne A."/>
        </authorList>
    </citation>
    <scope>NUCLEOTIDE SEQUENCE [LARGE SCALE GENOMIC DNA]</scope>
    <source>
        <strain evidence="4">ZFMK-TIS-60720</strain>
        <tissue evidence="4">Whole Organism</tissue>
    </source>
</reference>
<protein>
    <recommendedName>
        <fullName evidence="3">C-type lectin domain-containing protein</fullName>
    </recommendedName>
</protein>
<dbReference type="PANTHER" id="PTHR22803">
    <property type="entry name" value="MANNOSE, PHOSPHOLIPASE, LECTIN RECEPTOR RELATED"/>
    <property type="match status" value="1"/>
</dbReference>
<dbReference type="InterPro" id="IPR016186">
    <property type="entry name" value="C-type_lectin-like/link_sf"/>
</dbReference>
<dbReference type="Gene3D" id="3.10.100.10">
    <property type="entry name" value="Mannose-Binding Protein A, subunit A"/>
    <property type="match status" value="1"/>
</dbReference>
<dbReference type="SMART" id="SM00034">
    <property type="entry name" value="CLECT"/>
    <property type="match status" value="1"/>
</dbReference>
<feature type="domain" description="C-type lectin" evidence="3">
    <location>
        <begin position="37"/>
        <end position="156"/>
    </location>
</feature>
<proteinExistence type="predicted"/>
<keyword evidence="5" id="KW-1185">Reference proteome</keyword>